<proteinExistence type="predicted"/>
<protein>
    <submittedName>
        <fullName evidence="2">Uncharacterized protein</fullName>
    </submittedName>
</protein>
<comment type="caution">
    <text evidence="2">The sequence shown here is derived from an EMBL/GenBank/DDBJ whole genome shotgun (WGS) entry which is preliminary data.</text>
</comment>
<dbReference type="Proteomes" id="UP001160148">
    <property type="component" value="Unassembled WGS sequence"/>
</dbReference>
<dbReference type="EMBL" id="CARXXK010000004">
    <property type="protein sequence ID" value="CAI6366423.1"/>
    <property type="molecule type" value="Genomic_DNA"/>
</dbReference>
<feature type="signal peptide" evidence="1">
    <location>
        <begin position="1"/>
        <end position="25"/>
    </location>
</feature>
<organism evidence="2 3">
    <name type="scientific">Macrosiphum euphorbiae</name>
    <name type="common">potato aphid</name>
    <dbReference type="NCBI Taxonomy" id="13131"/>
    <lineage>
        <taxon>Eukaryota</taxon>
        <taxon>Metazoa</taxon>
        <taxon>Ecdysozoa</taxon>
        <taxon>Arthropoda</taxon>
        <taxon>Hexapoda</taxon>
        <taxon>Insecta</taxon>
        <taxon>Pterygota</taxon>
        <taxon>Neoptera</taxon>
        <taxon>Paraneoptera</taxon>
        <taxon>Hemiptera</taxon>
        <taxon>Sternorrhyncha</taxon>
        <taxon>Aphidomorpha</taxon>
        <taxon>Aphidoidea</taxon>
        <taxon>Aphididae</taxon>
        <taxon>Macrosiphini</taxon>
        <taxon>Macrosiphum</taxon>
    </lineage>
</organism>
<keyword evidence="3" id="KW-1185">Reference proteome</keyword>
<gene>
    <name evidence="2" type="ORF">MEUPH1_LOCUS21010</name>
</gene>
<feature type="chain" id="PRO_5044010072" evidence="1">
    <location>
        <begin position="26"/>
        <end position="92"/>
    </location>
</feature>
<reference evidence="2 3" key="1">
    <citation type="submission" date="2023-01" db="EMBL/GenBank/DDBJ databases">
        <authorList>
            <person name="Whitehead M."/>
        </authorList>
    </citation>
    <scope>NUCLEOTIDE SEQUENCE [LARGE SCALE GENOMIC DNA]</scope>
</reference>
<sequence>MSRPLLTIALFASVLLSLLLQSADGAGADIGDHILQRDAATDQIPGLWLSDLFYRALANFTLQRADGTACRRQSALYEAHLRNHTSWAVRSE</sequence>
<accession>A0AAV0XF27</accession>
<keyword evidence="1" id="KW-0732">Signal</keyword>
<evidence type="ECO:0000256" key="1">
    <source>
        <dbReference type="SAM" id="SignalP"/>
    </source>
</evidence>
<evidence type="ECO:0000313" key="3">
    <source>
        <dbReference type="Proteomes" id="UP001160148"/>
    </source>
</evidence>
<evidence type="ECO:0000313" key="2">
    <source>
        <dbReference type="EMBL" id="CAI6366423.1"/>
    </source>
</evidence>
<dbReference type="AlphaFoldDB" id="A0AAV0XF27"/>
<name>A0AAV0XF27_9HEMI</name>